<evidence type="ECO:0000313" key="1">
    <source>
        <dbReference type="EMBL" id="EER47761.1"/>
    </source>
</evidence>
<dbReference type="AlphaFoldDB" id="C5S023"/>
<dbReference type="Proteomes" id="UP000005532">
    <property type="component" value="Unassembled WGS sequence"/>
</dbReference>
<accession>C5S023</accession>
<evidence type="ECO:0008006" key="3">
    <source>
        <dbReference type="Google" id="ProtNLM"/>
    </source>
</evidence>
<comment type="caution">
    <text evidence="1">The sequence shown here is derived from an EMBL/GenBank/DDBJ whole genome shotgun (WGS) entry which is preliminary data.</text>
</comment>
<reference evidence="1 2" key="1">
    <citation type="journal article" date="2010" name="Vet. Microbiol.">
        <title>Production of haemolysins by strains of the Actinobacillus minor/porcitonsillarum complex.</title>
        <authorList>
            <person name="Arya G."/>
            <person name="Niven D.F."/>
        </authorList>
    </citation>
    <scope>NUCLEOTIDE SEQUENCE [LARGE SCALE GENOMIC DNA]</scope>
    <source>
        <strain evidence="1 2">NM305</strain>
    </source>
</reference>
<evidence type="ECO:0000313" key="2">
    <source>
        <dbReference type="Proteomes" id="UP000005532"/>
    </source>
</evidence>
<dbReference type="EMBL" id="ACQL01000065">
    <property type="protein sequence ID" value="EER47761.1"/>
    <property type="molecule type" value="Genomic_DNA"/>
</dbReference>
<sequence length="314" mass="35944">MKNSDFIQMSQCHIFSIKFPTDNIKGVLEEAEIDVGDSYTQVEIVKNPMTGQKVQELENGLFFTVRATFKKVTKELLSAKIYELKQKAKERPDLVPPSNEKEWRLEAEMQLFHIVPFSSELVNIFYSPEKELLITNSRSKHTQLALHHLIKLFGLAGFRSVVVSDEKLGLNTRLKDYLAEGKPMFKFLNFEHEATLGNRDEGDETFLTCRHLDSEKGKNKALEALNNGFRVKSAKMRYDEGNFPVHFKLDGNLKIRSMRFSECSDVSKQLNAPNFAAKSLAFTEYLESQLNALLKIAECTVLEFVNETKLESFV</sequence>
<name>C5S023_9PAST</name>
<dbReference type="RefSeq" id="WP_005822928.1">
    <property type="nucleotide sequence ID" value="NZ_ACQL01000065.1"/>
</dbReference>
<organism evidence="1 2">
    <name type="scientific">Actinobacillus minor NM305</name>
    <dbReference type="NCBI Taxonomy" id="637911"/>
    <lineage>
        <taxon>Bacteria</taxon>
        <taxon>Pseudomonadati</taxon>
        <taxon>Pseudomonadota</taxon>
        <taxon>Gammaproteobacteria</taxon>
        <taxon>Pasteurellales</taxon>
        <taxon>Pasteurellaceae</taxon>
        <taxon>Actinobacillus</taxon>
    </lineage>
</organism>
<proteinExistence type="predicted"/>
<gene>
    <name evidence="1" type="ORF">AM305_06231</name>
</gene>
<protein>
    <recommendedName>
        <fullName evidence="3">Recombination-associated protein RdgC</fullName>
    </recommendedName>
</protein>
<dbReference type="OrthoDB" id="5676424at2"/>